<evidence type="ECO:0000256" key="1">
    <source>
        <dbReference type="SAM" id="MobiDB-lite"/>
    </source>
</evidence>
<feature type="compositionally biased region" description="Basic residues" evidence="1">
    <location>
        <begin position="49"/>
        <end position="66"/>
    </location>
</feature>
<accession>A0A7R7XWG5</accession>
<feature type="signal peptide" evidence="2">
    <location>
        <begin position="1"/>
        <end position="17"/>
    </location>
</feature>
<dbReference type="OrthoDB" id="4486167at2759"/>
<feature type="region of interest" description="Disordered" evidence="1">
    <location>
        <begin position="20"/>
        <end position="133"/>
    </location>
</feature>
<gene>
    <name evidence="3" type="ORF">APUU_70329A</name>
</gene>
<feature type="chain" id="PRO_5030859466" evidence="2">
    <location>
        <begin position="18"/>
        <end position="133"/>
    </location>
</feature>
<reference evidence="3" key="2">
    <citation type="submission" date="2021-02" db="EMBL/GenBank/DDBJ databases">
        <title>Aspergillus puulaauensis MK2 genome sequence.</title>
        <authorList>
            <person name="Futagami T."/>
            <person name="Mori K."/>
            <person name="Kadooka C."/>
            <person name="Tanaka T."/>
        </authorList>
    </citation>
    <scope>NUCLEOTIDE SEQUENCE</scope>
    <source>
        <strain evidence="3">MK2</strain>
    </source>
</reference>
<organism evidence="3 4">
    <name type="scientific">Aspergillus puulaauensis</name>
    <dbReference type="NCBI Taxonomy" id="1220207"/>
    <lineage>
        <taxon>Eukaryota</taxon>
        <taxon>Fungi</taxon>
        <taxon>Dikarya</taxon>
        <taxon>Ascomycota</taxon>
        <taxon>Pezizomycotina</taxon>
        <taxon>Eurotiomycetes</taxon>
        <taxon>Eurotiomycetidae</taxon>
        <taxon>Eurotiales</taxon>
        <taxon>Aspergillaceae</taxon>
        <taxon>Aspergillus</taxon>
    </lineage>
</organism>
<evidence type="ECO:0000313" key="3">
    <source>
        <dbReference type="EMBL" id="BCS28759.1"/>
    </source>
</evidence>
<protein>
    <submittedName>
        <fullName evidence="3">Uncharacterized protein</fullName>
    </submittedName>
</protein>
<proteinExistence type="predicted"/>
<dbReference type="AlphaFoldDB" id="A0A7R7XWG5"/>
<dbReference type="RefSeq" id="XP_041560945.1">
    <property type="nucleotide sequence ID" value="XM_041695189.1"/>
</dbReference>
<feature type="compositionally biased region" description="Basic and acidic residues" evidence="1">
    <location>
        <begin position="87"/>
        <end position="96"/>
    </location>
</feature>
<keyword evidence="2" id="KW-0732">Signal</keyword>
<name>A0A7R7XWG5_9EURO</name>
<evidence type="ECO:0000313" key="4">
    <source>
        <dbReference type="Proteomes" id="UP000654913"/>
    </source>
</evidence>
<dbReference type="Proteomes" id="UP000654913">
    <property type="component" value="Chromosome 7"/>
</dbReference>
<sequence>MASLLVIGGILLAAKYADEHAEKKNRQLGPDSDNYRDTYTEGASIPSKTSKRDRFKPKYWHPRRKARDTNQSDICEASPPPYAELPAYRDLEKMDDATELDSSEVGHDRLTVHEAPGTPHEERYIKDRLPELA</sequence>
<dbReference type="EMBL" id="AP024449">
    <property type="protein sequence ID" value="BCS28759.1"/>
    <property type="molecule type" value="Genomic_DNA"/>
</dbReference>
<keyword evidence="4" id="KW-1185">Reference proteome</keyword>
<dbReference type="KEGG" id="apuu:APUU_70329A"/>
<dbReference type="GeneID" id="64978756"/>
<reference evidence="3" key="1">
    <citation type="submission" date="2021-01" db="EMBL/GenBank/DDBJ databases">
        <authorList>
            <consortium name="Aspergillus puulaauensis MK2 genome sequencing consortium"/>
            <person name="Kazuki M."/>
            <person name="Futagami T."/>
        </authorList>
    </citation>
    <scope>NUCLEOTIDE SEQUENCE</scope>
    <source>
        <strain evidence="3">MK2</strain>
    </source>
</reference>
<feature type="compositionally biased region" description="Basic and acidic residues" evidence="1">
    <location>
        <begin position="119"/>
        <end position="133"/>
    </location>
</feature>
<evidence type="ECO:0000256" key="2">
    <source>
        <dbReference type="SAM" id="SignalP"/>
    </source>
</evidence>